<dbReference type="AlphaFoldDB" id="A0A1E7WIQ6"/>
<evidence type="ECO:0000313" key="2">
    <source>
        <dbReference type="EMBL" id="OEZ98406.1"/>
    </source>
</evidence>
<keyword evidence="1" id="KW-0732">Signal</keyword>
<dbReference type="RefSeq" id="WP_070249294.1">
    <property type="nucleotide sequence ID" value="NZ_LROM01000091.1"/>
</dbReference>
<sequence>MVYIGKTMAISSISPVTAAPPSYAQPSVARDAAGAALSVEAVDLSAESAVVATLGGGSGGGAAIYSAAGLLGALEQAGVSQETIAVPKPGSNAATAQTPQQALDQGILSAYSAASSTSGVYTAGGGNGLSDQASSNWADILKSDPSYASTVVGSSFDSGIISTISVTA</sequence>
<name>A0A1E7WIQ6_9BURK</name>
<dbReference type="OrthoDB" id="8778577at2"/>
<organism evidence="2 3">
    <name type="scientific">Duganella phyllosphaerae</name>
    <dbReference type="NCBI Taxonomy" id="762836"/>
    <lineage>
        <taxon>Bacteria</taxon>
        <taxon>Pseudomonadati</taxon>
        <taxon>Pseudomonadota</taxon>
        <taxon>Betaproteobacteria</taxon>
        <taxon>Burkholderiales</taxon>
        <taxon>Oxalobacteraceae</taxon>
        <taxon>Telluria group</taxon>
        <taxon>Duganella</taxon>
    </lineage>
</organism>
<proteinExistence type="predicted"/>
<accession>A0A1E7WIQ6</accession>
<comment type="caution">
    <text evidence="2">The sequence shown here is derived from an EMBL/GenBank/DDBJ whole genome shotgun (WGS) entry which is preliminary data.</text>
</comment>
<gene>
    <name evidence="2" type="ORF">DUPY_30850</name>
</gene>
<reference evidence="3" key="1">
    <citation type="journal article" date="2016" name="Front. Microbiol.">
        <title>Molecular Keys to the Janthinobacterium and Duganella spp. Interaction with the Plant Pathogen Fusarium graminearum.</title>
        <authorList>
            <person name="Haack F.S."/>
            <person name="Poehlein A."/>
            <person name="Kroger C."/>
            <person name="Voigt C.A."/>
            <person name="Piepenbring M."/>
            <person name="Bode H.B."/>
            <person name="Daniel R."/>
            <person name="Schafer W."/>
            <person name="Streit W.R."/>
        </authorList>
    </citation>
    <scope>NUCLEOTIDE SEQUENCE [LARGE SCALE GENOMIC DNA]</scope>
    <source>
        <strain evidence="3">T54</strain>
    </source>
</reference>
<protein>
    <submittedName>
        <fullName evidence="2">Uncharacterized protein</fullName>
    </submittedName>
</protein>
<dbReference type="Proteomes" id="UP000175989">
    <property type="component" value="Unassembled WGS sequence"/>
</dbReference>
<evidence type="ECO:0000313" key="3">
    <source>
        <dbReference type="Proteomes" id="UP000175989"/>
    </source>
</evidence>
<feature type="signal peptide" evidence="1">
    <location>
        <begin position="1"/>
        <end position="18"/>
    </location>
</feature>
<evidence type="ECO:0000256" key="1">
    <source>
        <dbReference type="SAM" id="SignalP"/>
    </source>
</evidence>
<keyword evidence="3" id="KW-1185">Reference proteome</keyword>
<dbReference type="EMBL" id="LROM01000091">
    <property type="protein sequence ID" value="OEZ98406.1"/>
    <property type="molecule type" value="Genomic_DNA"/>
</dbReference>
<feature type="chain" id="PRO_5009207104" evidence="1">
    <location>
        <begin position="19"/>
        <end position="168"/>
    </location>
</feature>